<evidence type="ECO:0000256" key="3">
    <source>
        <dbReference type="ARBA" id="ARBA00022723"/>
    </source>
</evidence>
<dbReference type="GO" id="GO:0009055">
    <property type="term" value="F:electron transfer activity"/>
    <property type="evidence" value="ECO:0007669"/>
    <property type="project" value="InterPro"/>
</dbReference>
<keyword evidence="3 6" id="KW-0479">Metal-binding</keyword>
<dbReference type="KEGG" id="melm:C7H73_12350"/>
<feature type="chain" id="PRO_5015142716" evidence="7">
    <location>
        <begin position="21"/>
        <end position="101"/>
    </location>
</feature>
<dbReference type="InterPro" id="IPR036909">
    <property type="entry name" value="Cyt_c-like_dom_sf"/>
</dbReference>
<protein>
    <submittedName>
        <fullName evidence="9">Cytochrome C</fullName>
    </submittedName>
</protein>
<dbReference type="EMBL" id="CP027792">
    <property type="protein sequence ID" value="AVP59108.1"/>
    <property type="molecule type" value="Genomic_DNA"/>
</dbReference>
<evidence type="ECO:0000313" key="9">
    <source>
        <dbReference type="EMBL" id="AVP59108.1"/>
    </source>
</evidence>
<evidence type="ECO:0000256" key="4">
    <source>
        <dbReference type="ARBA" id="ARBA00022982"/>
    </source>
</evidence>
<dbReference type="SUPFAM" id="SSF46626">
    <property type="entry name" value="Cytochrome c"/>
    <property type="match status" value="1"/>
</dbReference>
<dbReference type="PROSITE" id="PS51007">
    <property type="entry name" value="CYTC"/>
    <property type="match status" value="1"/>
</dbReference>
<evidence type="ECO:0000256" key="6">
    <source>
        <dbReference type="PIRSR" id="PIRSR602324-1"/>
    </source>
</evidence>
<reference evidence="10" key="1">
    <citation type="submission" date="2018-03" db="EMBL/GenBank/DDBJ databases">
        <title>Genome sequencing of Melaminivora sp. strain SC2-7.</title>
        <authorList>
            <person name="Kim S.-J."/>
            <person name="Heo J."/>
            <person name="Ahn J.-H."/>
            <person name="Kwon S.-W."/>
        </authorList>
    </citation>
    <scope>NUCLEOTIDE SEQUENCE [LARGE SCALE GENOMIC DNA]</scope>
    <source>
        <strain evidence="10">SC2-7</strain>
    </source>
</reference>
<accession>A0A2P1NPW7</accession>
<evidence type="ECO:0000313" key="10">
    <source>
        <dbReference type="Proteomes" id="UP000241829"/>
    </source>
</evidence>
<proteinExistence type="predicted"/>
<sequence length="101" mass="10500">MKRTLITLAMTLSVAVPAMADQALATSKNCMACHAVDKKLVGPAYKEVAAKYAGQAGAADKLAEKIMKGSSGVWGPVPMPANAQVNADEAKKLATWILATK</sequence>
<evidence type="ECO:0000256" key="7">
    <source>
        <dbReference type="SAM" id="SignalP"/>
    </source>
</evidence>
<evidence type="ECO:0000256" key="5">
    <source>
        <dbReference type="ARBA" id="ARBA00023004"/>
    </source>
</evidence>
<dbReference type="RefSeq" id="WP_106847660.1">
    <property type="nucleotide sequence ID" value="NZ_CP027792.1"/>
</dbReference>
<keyword evidence="2 6" id="KW-0349">Heme</keyword>
<feature type="signal peptide" evidence="7">
    <location>
        <begin position="1"/>
        <end position="20"/>
    </location>
</feature>
<dbReference type="GO" id="GO:0020037">
    <property type="term" value="F:heme binding"/>
    <property type="evidence" value="ECO:0007669"/>
    <property type="project" value="InterPro"/>
</dbReference>
<dbReference type="OrthoDB" id="9814063at2"/>
<dbReference type="AlphaFoldDB" id="A0A2P1NPW7"/>
<dbReference type="Pfam" id="PF00034">
    <property type="entry name" value="Cytochrom_C"/>
    <property type="match status" value="1"/>
</dbReference>
<keyword evidence="7" id="KW-0732">Signal</keyword>
<dbReference type="InterPro" id="IPR009056">
    <property type="entry name" value="Cyt_c-like_dom"/>
</dbReference>
<evidence type="ECO:0000259" key="8">
    <source>
        <dbReference type="PROSITE" id="PS51007"/>
    </source>
</evidence>
<keyword evidence="5 6" id="KW-0408">Iron</keyword>
<name>A0A2P1NPW7_9BURK</name>
<keyword evidence="4" id="KW-0249">Electron transport</keyword>
<keyword evidence="10" id="KW-1185">Reference proteome</keyword>
<feature type="binding site" description="covalent" evidence="6">
    <location>
        <position position="79"/>
    </location>
    <ligand>
        <name>heme c</name>
        <dbReference type="ChEBI" id="CHEBI:61717"/>
    </ligand>
</feature>
<feature type="domain" description="Cytochrome c" evidence="8">
    <location>
        <begin position="15"/>
        <end position="101"/>
    </location>
</feature>
<organism evidence="9 10">
    <name type="scientific">Pulveribacter suum</name>
    <dbReference type="NCBI Taxonomy" id="2116657"/>
    <lineage>
        <taxon>Bacteria</taxon>
        <taxon>Pseudomonadati</taxon>
        <taxon>Pseudomonadota</taxon>
        <taxon>Betaproteobacteria</taxon>
        <taxon>Burkholderiales</taxon>
        <taxon>Comamonadaceae</taxon>
        <taxon>Pulveribacter</taxon>
    </lineage>
</organism>
<feature type="binding site" description="covalent" evidence="6">
    <location>
        <position position="30"/>
    </location>
    <ligand>
        <name>heme c</name>
        <dbReference type="ChEBI" id="CHEBI:61717"/>
    </ligand>
</feature>
<comment type="PTM">
    <text evidence="6">Binds 1 heme c group covalently per subunit.</text>
</comment>
<keyword evidence="1" id="KW-0813">Transport</keyword>
<evidence type="ECO:0000256" key="2">
    <source>
        <dbReference type="ARBA" id="ARBA00022617"/>
    </source>
</evidence>
<dbReference type="Gene3D" id="1.10.760.10">
    <property type="entry name" value="Cytochrome c-like domain"/>
    <property type="match status" value="1"/>
</dbReference>
<dbReference type="GO" id="GO:0005506">
    <property type="term" value="F:iron ion binding"/>
    <property type="evidence" value="ECO:0007669"/>
    <property type="project" value="InterPro"/>
</dbReference>
<evidence type="ECO:0000256" key="1">
    <source>
        <dbReference type="ARBA" id="ARBA00022448"/>
    </source>
</evidence>
<feature type="binding site" description="covalent" evidence="6">
    <location>
        <position position="34"/>
    </location>
    <ligand>
        <name>heme c</name>
        <dbReference type="ChEBI" id="CHEBI:61717"/>
    </ligand>
</feature>
<dbReference type="PRINTS" id="PR00606">
    <property type="entry name" value="CYTCHROMECID"/>
</dbReference>
<gene>
    <name evidence="9" type="ORF">C7H73_12350</name>
</gene>
<dbReference type="InterPro" id="IPR002324">
    <property type="entry name" value="Cyt_c_ID"/>
</dbReference>
<dbReference type="Proteomes" id="UP000241829">
    <property type="component" value="Chromosome"/>
</dbReference>